<dbReference type="Pfam" id="PF13432">
    <property type="entry name" value="TPR_16"/>
    <property type="match status" value="1"/>
</dbReference>
<dbReference type="EMBL" id="LXHE01000022">
    <property type="protein sequence ID" value="OAU99389.1"/>
    <property type="molecule type" value="Genomic_DNA"/>
</dbReference>
<keyword evidence="1" id="KW-1133">Transmembrane helix</keyword>
<dbReference type="SUPFAM" id="SSF81901">
    <property type="entry name" value="HCP-like"/>
    <property type="match status" value="1"/>
</dbReference>
<comment type="caution">
    <text evidence="2">The sequence shown here is derived from an EMBL/GenBank/DDBJ whole genome shotgun (WGS) entry which is preliminary data.</text>
</comment>
<evidence type="ECO:0000313" key="2">
    <source>
        <dbReference type="EMBL" id="OAU99389.1"/>
    </source>
</evidence>
<protein>
    <submittedName>
        <fullName evidence="2">TPR domain protein</fullName>
    </submittedName>
</protein>
<dbReference type="PANTHER" id="PTHR12558:SF13">
    <property type="entry name" value="CELL DIVISION CYCLE PROTEIN 27 HOMOLOG"/>
    <property type="match status" value="1"/>
</dbReference>
<dbReference type="InterPro" id="IPR011990">
    <property type="entry name" value="TPR-like_helical_dom_sf"/>
</dbReference>
<gene>
    <name evidence="2" type="ORF">AO382_2034</name>
</gene>
<dbReference type="Proteomes" id="UP000078446">
    <property type="component" value="Unassembled WGS sequence"/>
</dbReference>
<dbReference type="PANTHER" id="PTHR12558">
    <property type="entry name" value="CELL DIVISION CYCLE 16,23,27"/>
    <property type="match status" value="1"/>
</dbReference>
<evidence type="ECO:0000313" key="3">
    <source>
        <dbReference type="Proteomes" id="UP000078446"/>
    </source>
</evidence>
<feature type="transmembrane region" description="Helical" evidence="1">
    <location>
        <begin position="26"/>
        <end position="43"/>
    </location>
</feature>
<feature type="transmembrane region" description="Helical" evidence="1">
    <location>
        <begin position="78"/>
        <end position="97"/>
    </location>
</feature>
<evidence type="ECO:0000256" key="1">
    <source>
        <dbReference type="SAM" id="Phobius"/>
    </source>
</evidence>
<organism evidence="2 3">
    <name type="scientific">Moraxella catarrhalis</name>
    <name type="common">Branhamella catarrhalis</name>
    <dbReference type="NCBI Taxonomy" id="480"/>
    <lineage>
        <taxon>Bacteria</taxon>
        <taxon>Pseudomonadati</taxon>
        <taxon>Pseudomonadota</taxon>
        <taxon>Gammaproteobacteria</taxon>
        <taxon>Moraxellales</taxon>
        <taxon>Moraxellaceae</taxon>
        <taxon>Moraxella</taxon>
    </lineage>
</organism>
<proteinExistence type="predicted"/>
<name>A0A7Z0UWV3_MORCA</name>
<dbReference type="Gene3D" id="1.25.40.10">
    <property type="entry name" value="Tetratricopeptide repeat domain"/>
    <property type="match status" value="3"/>
</dbReference>
<dbReference type="SUPFAM" id="SSF48452">
    <property type="entry name" value="TPR-like"/>
    <property type="match status" value="2"/>
</dbReference>
<keyword evidence="1" id="KW-0812">Transmembrane</keyword>
<dbReference type="SMART" id="SM00028">
    <property type="entry name" value="TPR"/>
    <property type="match status" value="5"/>
</dbReference>
<accession>A0A7Z0UWV3</accession>
<dbReference type="AlphaFoldDB" id="A0A7Z0UWV3"/>
<sequence>MVILTVLFALIKNTFIIERIAPLNLGYLIISPSGGVWQVMNWLGRKRRYHSHDVSKSAHQGTPAPKNSVKTLKVSKSILTASILTGLMVATALPTHANIFDPLLRILLPFYKKVPKAEAEPEESLDNITQTPPDMADIGEEASLITHQEDVSLPDASIPEILLGDTLIAEDIEPVLNTPDLYALMDAEFAADRGDIERALNIYKAESFKQNATNVFERALSLSIEYEAPAQSLAFATAWQDRNPDHIPAWFYVTHLALKAGEYNQAAAMISTILHYDPRSDLGQILTGIIPPKREDKRALLYALQGLGENNASISVLRAGILMGLADYQAARLHVNQALSIEPNNLAFITLKLDILRAANQLDELWSYLHQARKQLPKEKELYLYEARHLIEVGDLSQAWQLLTQAIKNTQDKDIILLAGLVGLDSGRYADAIEILKPLTKNTQIASQAHYYIGIGYERLGNPQQARENFEKVHHYEHVLDATNKVVGFYLADNNTTDAIKTLIRLRDEFENYATDSYILQAEIYLRQNNQQKAKDLLTVANREYPDDDRLLYASFQLLENELEPQDKRQAINRLLEIDEYNPRYRLADAKLRLSQNANDDDALNTASEISNISFDDPEYDSQLQLDALLVLGNHALAAQNYEAVIDYLQAPYEVMPNLNVGITLLRAYQGLGNNEAVANLLADLQSRFANSSAIADDSQIY</sequence>
<dbReference type="InterPro" id="IPR019734">
    <property type="entry name" value="TPR_rpt"/>
</dbReference>
<reference evidence="2 3" key="1">
    <citation type="journal article" date="2016" name="Genome Biol. Evol.">
        <title>Comparative Genomic Analyses of the Moraxella catarrhalis Serosensitive and Seroresistant Lineages Demonstrate Their Independent Evolution.</title>
        <authorList>
            <person name="Earl J.P."/>
            <person name="de Vries S.P."/>
            <person name="Ahmed A."/>
            <person name="Powell E."/>
            <person name="Schultz M.P."/>
            <person name="Hermans P.W."/>
            <person name="Hill D.J."/>
            <person name="Zhou Z."/>
            <person name="Constantinidou C.I."/>
            <person name="Hu F.Z."/>
            <person name="Bootsma H.J."/>
            <person name="Ehrlich G.D."/>
        </authorList>
    </citation>
    <scope>NUCLEOTIDE SEQUENCE [LARGE SCALE GENOMIC DNA]</scope>
    <source>
        <strain evidence="2 3">Z7574</strain>
    </source>
</reference>
<keyword evidence="1" id="KW-0472">Membrane</keyword>